<dbReference type="InterPro" id="IPR010708">
    <property type="entry name" value="5'(3')-deoxyribonucleotidase"/>
</dbReference>
<organism evidence="2 3">
    <name type="scientific">Natronomonas pharaonis (strain ATCC 35678 / DSM 2160 / CIP 103997 / JCM 8858 / NBRC 14720 / NCIMB 2260 / Gabara)</name>
    <name type="common">Halobacterium pharaonis</name>
    <dbReference type="NCBI Taxonomy" id="348780"/>
    <lineage>
        <taxon>Archaea</taxon>
        <taxon>Methanobacteriati</taxon>
        <taxon>Methanobacteriota</taxon>
        <taxon>Stenosarchaea group</taxon>
        <taxon>Halobacteria</taxon>
        <taxon>Halobacteriales</taxon>
        <taxon>Natronomonadaceae</taxon>
        <taxon>Natronomonas</taxon>
    </lineage>
</organism>
<evidence type="ECO:0000256" key="1">
    <source>
        <dbReference type="PIRSR" id="PIRSR610708-1"/>
    </source>
</evidence>
<dbReference type="eggNOG" id="arCOG10136">
    <property type="taxonomic scope" value="Archaea"/>
</dbReference>
<dbReference type="HOGENOM" id="CLU_1431592_0_0_2"/>
<name>A0A1U7ETK2_NATPD</name>
<dbReference type="OrthoDB" id="337956at2157"/>
<proteinExistence type="predicted"/>
<dbReference type="EMBL" id="CR936257">
    <property type="protein sequence ID" value="CAI48237.2"/>
    <property type="molecule type" value="Genomic_DNA"/>
</dbReference>
<dbReference type="EnsemblBacteria" id="CAI48237">
    <property type="protein sequence ID" value="CAI48237"/>
    <property type="gene ID" value="NP_0292A"/>
</dbReference>
<feature type="active site" description="Proton donor" evidence="1">
    <location>
        <position position="17"/>
    </location>
</feature>
<dbReference type="GeneID" id="3700812"/>
<evidence type="ECO:0000313" key="2">
    <source>
        <dbReference type="EMBL" id="CAI48237.2"/>
    </source>
</evidence>
<dbReference type="SUPFAM" id="SSF56784">
    <property type="entry name" value="HAD-like"/>
    <property type="match status" value="1"/>
</dbReference>
<dbReference type="InterPro" id="IPR036412">
    <property type="entry name" value="HAD-like_sf"/>
</dbReference>
<dbReference type="KEGG" id="nph:NP_0292A"/>
<keyword evidence="3" id="KW-1185">Reference proteome</keyword>
<sequence length="188" mass="20773">MTDRSLPTGSTLLVDLDGVVARQLPRLCTHLREAYDHNVAPDDIDEWSYDVPEADGHVGDIIQGLMRERPEWYFGGMDPQPGVADALSSLQSHYRVEIATHRIPETHDISKAWLDDHGIPYDDFHERVPRNKGAVPGDALIDDYHGNVANALAAGKAGLLMRQPYSDPGACDGAHVVTSWDEVTRLLL</sequence>
<protein>
    <submittedName>
        <fullName evidence="2">HAD superfamily hydrolase</fullName>
    </submittedName>
</protein>
<dbReference type="Pfam" id="PF06941">
    <property type="entry name" value="NT5C"/>
    <property type="match status" value="1"/>
</dbReference>
<evidence type="ECO:0000313" key="3">
    <source>
        <dbReference type="Proteomes" id="UP000002698"/>
    </source>
</evidence>
<dbReference type="Proteomes" id="UP000002698">
    <property type="component" value="Chromosome"/>
</dbReference>
<keyword evidence="2" id="KW-0378">Hydrolase</keyword>
<dbReference type="AlphaFoldDB" id="A0A1U7ETK2"/>
<dbReference type="RefSeq" id="WP_011321876.1">
    <property type="nucleotide sequence ID" value="NC_007426.1"/>
</dbReference>
<dbReference type="InterPro" id="IPR023214">
    <property type="entry name" value="HAD_sf"/>
</dbReference>
<gene>
    <name evidence="2" type="ordered locus">NP_0292A</name>
</gene>
<dbReference type="Gene3D" id="3.40.50.1000">
    <property type="entry name" value="HAD superfamily/HAD-like"/>
    <property type="match status" value="1"/>
</dbReference>
<dbReference type="GO" id="GO:0009264">
    <property type="term" value="P:deoxyribonucleotide catabolic process"/>
    <property type="evidence" value="ECO:0007669"/>
    <property type="project" value="InterPro"/>
</dbReference>
<reference evidence="2 3" key="1">
    <citation type="journal article" date="2005" name="Genome Res.">
        <title>Living with two extremes: conclusions from the genome sequence of Natronomonas pharaonis.</title>
        <authorList>
            <person name="Falb M."/>
            <person name="Pfeiffer F."/>
            <person name="Palm P."/>
            <person name="Rodewald K."/>
            <person name="Hickmann V."/>
            <person name="Tittor J."/>
            <person name="Oesterhelt D."/>
        </authorList>
    </citation>
    <scope>NUCLEOTIDE SEQUENCE [LARGE SCALE GENOMIC DNA]</scope>
    <source>
        <strain evidence="3">ATCC 35678 / DSM 2160 / CIP 103997 / JCM 8858 / NBRC 14720 / NCIMB 2260 / Gabara</strain>
    </source>
</reference>
<accession>A0A1U7ETK2</accession>
<dbReference type="GO" id="GO:0008253">
    <property type="term" value="F:5'-nucleotidase activity"/>
    <property type="evidence" value="ECO:0007669"/>
    <property type="project" value="InterPro"/>
</dbReference>
<feature type="active site" description="Nucleophile" evidence="1">
    <location>
        <position position="15"/>
    </location>
</feature>